<feature type="transmembrane region" description="Helical" evidence="2">
    <location>
        <begin position="134"/>
        <end position="158"/>
    </location>
</feature>
<feature type="transmembrane region" description="Helical" evidence="2">
    <location>
        <begin position="6"/>
        <end position="24"/>
    </location>
</feature>
<dbReference type="KEGG" id="sata:C5746_32355"/>
<keyword evidence="2" id="KW-0812">Transmembrane</keyword>
<dbReference type="NCBIfam" id="TIGR04222">
    <property type="entry name" value="near_uncomplex"/>
    <property type="match status" value="1"/>
</dbReference>
<gene>
    <name evidence="3" type="ORF">C5746_32355</name>
</gene>
<proteinExistence type="predicted"/>
<protein>
    <submittedName>
        <fullName evidence="3">TIGR04222 domain-containing membrane protein</fullName>
    </submittedName>
</protein>
<feature type="compositionally biased region" description="Gly residues" evidence="1">
    <location>
        <begin position="334"/>
        <end position="345"/>
    </location>
</feature>
<dbReference type="EMBL" id="CP027306">
    <property type="protein sequence ID" value="AXE80874.1"/>
    <property type="molecule type" value="Genomic_DNA"/>
</dbReference>
<feature type="transmembrane region" description="Helical" evidence="2">
    <location>
        <begin position="178"/>
        <end position="196"/>
    </location>
</feature>
<evidence type="ECO:0000313" key="4">
    <source>
        <dbReference type="Proteomes" id="UP000252698"/>
    </source>
</evidence>
<reference evidence="3 4" key="1">
    <citation type="journal article" date="2018" name="Front. Microbiol.">
        <title>Genome Sequencing of Streptomyces atratus SCSIOZH16 and Activation Production of Nocardamine via Metabolic Engineering.</title>
        <authorList>
            <person name="Li Y."/>
            <person name="Zhang C."/>
            <person name="Liu C."/>
            <person name="Ju J."/>
            <person name="Ma J."/>
        </authorList>
    </citation>
    <scope>NUCLEOTIDE SEQUENCE [LARGE SCALE GENOMIC DNA]</scope>
    <source>
        <strain evidence="3 4">SCSIO_ZH16</strain>
    </source>
</reference>
<organism evidence="3 4">
    <name type="scientific">Streptomyces atratus</name>
    <dbReference type="NCBI Taxonomy" id="1893"/>
    <lineage>
        <taxon>Bacteria</taxon>
        <taxon>Bacillati</taxon>
        <taxon>Actinomycetota</taxon>
        <taxon>Actinomycetes</taxon>
        <taxon>Kitasatosporales</taxon>
        <taxon>Streptomycetaceae</taxon>
        <taxon>Streptomyces</taxon>
    </lineage>
</organism>
<dbReference type="InterPro" id="IPR026467">
    <property type="entry name" value="Ser/Gly_Cys_C_dom"/>
</dbReference>
<feature type="region of interest" description="Disordered" evidence="1">
    <location>
        <begin position="301"/>
        <end position="345"/>
    </location>
</feature>
<dbReference type="AlphaFoldDB" id="A0A2Z5JKZ0"/>
<dbReference type="RefSeq" id="WP_114247288.1">
    <property type="nucleotide sequence ID" value="NZ_CP027306.1"/>
</dbReference>
<evidence type="ECO:0000256" key="2">
    <source>
        <dbReference type="SAM" id="Phobius"/>
    </source>
</evidence>
<evidence type="ECO:0000256" key="1">
    <source>
        <dbReference type="SAM" id="MobiDB-lite"/>
    </source>
</evidence>
<keyword evidence="2" id="KW-0472">Membrane</keyword>
<sequence length="345" mass="34238">MNTLAALVDLGIVVSSVLLIVGLTRARGGSGSPAHDLFEAAFLNGGPGRVVDTALTAMQTDGRLAIGGPGIVAVQQVDARDPVERAVLQVHAMAPSGALHTLRDATMRHPAVQEIGDGLAARGLLASPAVSRTWLRWGIAQGVVCVLAIPLTVVMTAVQSVNDYAADADFSVPFIFKVLPFLLVGFPIGFVCAAIARGRVTKAGRRAAEAYRTAHVYNPHPAHLVATHGLRALPDPVLQTQLIAAARMRPAGRPLHSGSRSSSDSSGMFVAPVMWCAGAGPGNGSCGSTNNGGSGGGGGGCSSGASCGSGSSCSSGSGCGGSSGSSCSSSSGSSCGGGSSCGSSS</sequence>
<name>A0A2Z5JKZ0_STRAR</name>
<accession>A0A2Z5JKZ0</accession>
<evidence type="ECO:0000313" key="3">
    <source>
        <dbReference type="EMBL" id="AXE80874.1"/>
    </source>
</evidence>
<dbReference type="GeneID" id="95523067"/>
<dbReference type="Proteomes" id="UP000252698">
    <property type="component" value="Chromosome"/>
</dbReference>
<feature type="compositionally biased region" description="Low complexity" evidence="1">
    <location>
        <begin position="324"/>
        <end position="333"/>
    </location>
</feature>
<feature type="compositionally biased region" description="Low complexity" evidence="1">
    <location>
        <begin position="303"/>
        <end position="316"/>
    </location>
</feature>
<keyword evidence="2" id="KW-1133">Transmembrane helix</keyword>